<evidence type="ECO:0000256" key="1">
    <source>
        <dbReference type="ARBA" id="ARBA00023063"/>
    </source>
</evidence>
<keyword evidence="1" id="KW-0534">Nitrate assimilation</keyword>
<dbReference type="PANTHER" id="PTHR43680:SF2">
    <property type="entry name" value="NITRATE REDUCTASE MOLYBDENUM COFACTOR ASSEMBLY CHAPERONE NARJ"/>
    <property type="match status" value="1"/>
</dbReference>
<protein>
    <submittedName>
        <fullName evidence="2">Respiratory nitrate reductase chaperone NarJ</fullName>
    </submittedName>
</protein>
<dbReference type="NCBIfam" id="TIGR00684">
    <property type="entry name" value="narJ"/>
    <property type="match status" value="1"/>
</dbReference>
<evidence type="ECO:0000313" key="3">
    <source>
        <dbReference type="Proteomes" id="UP000295788"/>
    </source>
</evidence>
<dbReference type="RefSeq" id="WP_132766784.1">
    <property type="nucleotide sequence ID" value="NZ_SMAB01000001.1"/>
</dbReference>
<evidence type="ECO:0000313" key="2">
    <source>
        <dbReference type="EMBL" id="TCS84560.1"/>
    </source>
</evidence>
<dbReference type="InterPro" id="IPR036411">
    <property type="entry name" value="TorD-like_sf"/>
</dbReference>
<reference evidence="2 3" key="1">
    <citation type="submission" date="2019-03" db="EMBL/GenBank/DDBJ databases">
        <title>Genomic Encyclopedia of Type Strains, Phase IV (KMG-IV): sequencing the most valuable type-strain genomes for metagenomic binning, comparative biology and taxonomic classification.</title>
        <authorList>
            <person name="Goeker M."/>
        </authorList>
    </citation>
    <scope>NUCLEOTIDE SEQUENCE [LARGE SCALE GENOMIC DNA]</scope>
    <source>
        <strain evidence="2 3">DSM 23802</strain>
    </source>
</reference>
<keyword evidence="3" id="KW-1185">Reference proteome</keyword>
<organism evidence="2 3">
    <name type="scientific">Tepidibacillus fermentans</name>
    <dbReference type="NCBI Taxonomy" id="1281767"/>
    <lineage>
        <taxon>Bacteria</taxon>
        <taxon>Bacillati</taxon>
        <taxon>Bacillota</taxon>
        <taxon>Bacilli</taxon>
        <taxon>Bacillales</taxon>
        <taxon>Bacillaceae</taxon>
        <taxon>Tepidibacillus</taxon>
    </lineage>
</organism>
<dbReference type="AlphaFoldDB" id="A0A4R3KLT8"/>
<dbReference type="InterPro" id="IPR003765">
    <property type="entry name" value="NO3_reductase_chaperone_NarJ"/>
</dbReference>
<name>A0A4R3KLT8_9BACI</name>
<dbReference type="OrthoDB" id="5296272at2"/>
<dbReference type="InterPro" id="IPR020945">
    <property type="entry name" value="DMSO/NO3_reduct_chaperone"/>
</dbReference>
<accession>A0A4R3KLT8</accession>
<comment type="caution">
    <text evidence="2">The sequence shown here is derived from an EMBL/GenBank/DDBJ whole genome shotgun (WGS) entry which is preliminary data.</text>
</comment>
<dbReference type="Pfam" id="PF02613">
    <property type="entry name" value="Nitrate_red_del"/>
    <property type="match status" value="1"/>
</dbReference>
<dbReference type="GO" id="GO:0016530">
    <property type="term" value="F:metallochaperone activity"/>
    <property type="evidence" value="ECO:0007669"/>
    <property type="project" value="TreeGrafter"/>
</dbReference>
<gene>
    <name evidence="2" type="ORF">EDD72_101229</name>
</gene>
<dbReference type="Gene3D" id="1.10.3480.10">
    <property type="entry name" value="TorD-like"/>
    <property type="match status" value="1"/>
</dbReference>
<proteinExistence type="predicted"/>
<dbReference type="EMBL" id="SMAB01000001">
    <property type="protein sequence ID" value="TCS84560.1"/>
    <property type="molecule type" value="Genomic_DNA"/>
</dbReference>
<dbReference type="SUPFAM" id="SSF89155">
    <property type="entry name" value="TorD-like"/>
    <property type="match status" value="1"/>
</dbReference>
<dbReference type="PANTHER" id="PTHR43680">
    <property type="entry name" value="NITRATE REDUCTASE MOLYBDENUM COFACTOR ASSEMBLY CHAPERONE"/>
    <property type="match status" value="1"/>
</dbReference>
<sequence>MGNREILHLISILLQYPDPEWFEADLERGINDLSDLNPEIYEKLRSFFQFIRQTTIDKLQDLYVQTFDFNEKTNLYLTYSKMKEERERGVVLVELKQFYEQAGFIMETDELPDYFPLFLEFITVAKDEEIKKLLAAFLPAIETLKDELLAINSPYANLVEASLFILHQILPNDTLKEV</sequence>
<dbReference type="GO" id="GO:0051082">
    <property type="term" value="F:unfolded protein binding"/>
    <property type="evidence" value="ECO:0007669"/>
    <property type="project" value="InterPro"/>
</dbReference>
<dbReference type="GO" id="GO:0051131">
    <property type="term" value="P:chaperone-mediated protein complex assembly"/>
    <property type="evidence" value="ECO:0007669"/>
    <property type="project" value="InterPro"/>
</dbReference>
<dbReference type="Proteomes" id="UP000295788">
    <property type="component" value="Unassembled WGS sequence"/>
</dbReference>
<dbReference type="GO" id="GO:0042128">
    <property type="term" value="P:nitrate assimilation"/>
    <property type="evidence" value="ECO:0007669"/>
    <property type="project" value="UniProtKB-KW"/>
</dbReference>